<proteinExistence type="inferred from homology"/>
<dbReference type="PANTHER" id="PTHR43133:SF8">
    <property type="entry name" value="RNA POLYMERASE SIGMA FACTOR HI_1459-RELATED"/>
    <property type="match status" value="1"/>
</dbReference>
<evidence type="ECO:0008006" key="10">
    <source>
        <dbReference type="Google" id="ProtNLM"/>
    </source>
</evidence>
<dbReference type="SUPFAM" id="SSF88946">
    <property type="entry name" value="Sigma2 domain of RNA polymerase sigma factors"/>
    <property type="match status" value="1"/>
</dbReference>
<dbReference type="AlphaFoldDB" id="A0A0S7WVA5"/>
<evidence type="ECO:0000259" key="7">
    <source>
        <dbReference type="Pfam" id="PF08281"/>
    </source>
</evidence>
<dbReference type="InterPro" id="IPR007627">
    <property type="entry name" value="RNA_pol_sigma70_r2"/>
</dbReference>
<dbReference type="SUPFAM" id="SSF88659">
    <property type="entry name" value="Sigma3 and sigma4 domains of RNA polymerase sigma factors"/>
    <property type="match status" value="1"/>
</dbReference>
<evidence type="ECO:0000256" key="1">
    <source>
        <dbReference type="ARBA" id="ARBA00010641"/>
    </source>
</evidence>
<comment type="caution">
    <text evidence="8">The sequence shown here is derived from an EMBL/GenBank/DDBJ whole genome shotgun (WGS) entry which is preliminary data.</text>
</comment>
<feature type="domain" description="RNA polymerase sigma factor 70 region 4 type 2" evidence="7">
    <location>
        <begin position="128"/>
        <end position="179"/>
    </location>
</feature>
<evidence type="ECO:0000313" key="8">
    <source>
        <dbReference type="EMBL" id="KPJ54074.1"/>
    </source>
</evidence>
<gene>
    <name evidence="8" type="ORF">AMJ39_02105</name>
</gene>
<dbReference type="Pfam" id="PF08281">
    <property type="entry name" value="Sigma70_r4_2"/>
    <property type="match status" value="1"/>
</dbReference>
<dbReference type="InterPro" id="IPR013249">
    <property type="entry name" value="RNA_pol_sigma70_r4_t2"/>
</dbReference>
<evidence type="ECO:0000256" key="3">
    <source>
        <dbReference type="ARBA" id="ARBA00023082"/>
    </source>
</evidence>
<accession>A0A0S7WVA5</accession>
<feature type="domain" description="RNA polymerase sigma-70 region 2" evidence="6">
    <location>
        <begin position="26"/>
        <end position="93"/>
    </location>
</feature>
<protein>
    <recommendedName>
        <fullName evidence="10">RNA polymerase subunit sigma-24</fullName>
    </recommendedName>
</protein>
<dbReference type="GO" id="GO:0006352">
    <property type="term" value="P:DNA-templated transcription initiation"/>
    <property type="evidence" value="ECO:0007669"/>
    <property type="project" value="InterPro"/>
</dbReference>
<keyword evidence="2" id="KW-0805">Transcription regulation</keyword>
<dbReference type="GO" id="GO:0016987">
    <property type="term" value="F:sigma factor activity"/>
    <property type="evidence" value="ECO:0007669"/>
    <property type="project" value="UniProtKB-KW"/>
</dbReference>
<keyword evidence="3" id="KW-0731">Sigma factor</keyword>
<name>A0A0S7WVA5_UNCT6</name>
<dbReference type="EMBL" id="LIZS01000007">
    <property type="protein sequence ID" value="KPJ54074.1"/>
    <property type="molecule type" value="Genomic_DNA"/>
</dbReference>
<dbReference type="Gene3D" id="1.10.10.10">
    <property type="entry name" value="Winged helix-like DNA-binding domain superfamily/Winged helix DNA-binding domain"/>
    <property type="match status" value="1"/>
</dbReference>
<dbReference type="GO" id="GO:0003677">
    <property type="term" value="F:DNA binding"/>
    <property type="evidence" value="ECO:0007669"/>
    <property type="project" value="UniProtKB-KW"/>
</dbReference>
<evidence type="ECO:0000256" key="5">
    <source>
        <dbReference type="ARBA" id="ARBA00023163"/>
    </source>
</evidence>
<evidence type="ECO:0000256" key="4">
    <source>
        <dbReference type="ARBA" id="ARBA00023125"/>
    </source>
</evidence>
<keyword evidence="5" id="KW-0804">Transcription</keyword>
<dbReference type="InterPro" id="IPR013324">
    <property type="entry name" value="RNA_pol_sigma_r3/r4-like"/>
</dbReference>
<dbReference type="CDD" id="cd06171">
    <property type="entry name" value="Sigma70_r4"/>
    <property type="match status" value="1"/>
</dbReference>
<dbReference type="InterPro" id="IPR014284">
    <property type="entry name" value="RNA_pol_sigma-70_dom"/>
</dbReference>
<keyword evidence="4" id="KW-0238">DNA-binding</keyword>
<dbReference type="PANTHER" id="PTHR43133">
    <property type="entry name" value="RNA POLYMERASE ECF-TYPE SIGMA FACTO"/>
    <property type="match status" value="1"/>
</dbReference>
<dbReference type="Gene3D" id="1.10.1740.10">
    <property type="match status" value="1"/>
</dbReference>
<evidence type="ECO:0000313" key="9">
    <source>
        <dbReference type="Proteomes" id="UP000052008"/>
    </source>
</evidence>
<dbReference type="InterPro" id="IPR036388">
    <property type="entry name" value="WH-like_DNA-bd_sf"/>
</dbReference>
<dbReference type="NCBIfam" id="TIGR02937">
    <property type="entry name" value="sigma70-ECF"/>
    <property type="match status" value="1"/>
</dbReference>
<dbReference type="STRING" id="1703770.AMJ39_02105"/>
<dbReference type="Pfam" id="PF04542">
    <property type="entry name" value="Sigma70_r2"/>
    <property type="match status" value="1"/>
</dbReference>
<evidence type="ECO:0000259" key="6">
    <source>
        <dbReference type="Pfam" id="PF04542"/>
    </source>
</evidence>
<dbReference type="InterPro" id="IPR013325">
    <property type="entry name" value="RNA_pol_sigma_r2"/>
</dbReference>
<comment type="similarity">
    <text evidence="1">Belongs to the sigma-70 factor family. ECF subfamily.</text>
</comment>
<organism evidence="8 9">
    <name type="scientific">candidate division TA06 bacterium DG_24</name>
    <dbReference type="NCBI Taxonomy" id="1703770"/>
    <lineage>
        <taxon>Bacteria</taxon>
        <taxon>Bacteria division TA06</taxon>
    </lineage>
</organism>
<evidence type="ECO:0000256" key="2">
    <source>
        <dbReference type="ARBA" id="ARBA00023015"/>
    </source>
</evidence>
<reference evidence="8 9" key="1">
    <citation type="journal article" date="2015" name="Microbiome">
        <title>Genomic resolution of linkages in carbon, nitrogen, and sulfur cycling among widespread estuary sediment bacteria.</title>
        <authorList>
            <person name="Baker B.J."/>
            <person name="Lazar C.S."/>
            <person name="Teske A.P."/>
            <person name="Dick G.J."/>
        </authorList>
    </citation>
    <scope>NUCLEOTIDE SEQUENCE [LARGE SCALE GENOMIC DNA]</scope>
    <source>
        <strain evidence="8">DG_24</strain>
    </source>
</reference>
<sequence length="187" mass="22352">MQSSHEEDRELVIKAKQGDEKAFELLVKRYMRRAYFMALGLVGNHEDALDLSQEAFVKCYRALSRYDERFTFYAWFYTILRNHVLTFLRKRKRHRRTFVDVSEEVLEWRDPDGQTPESSLEREEFSKEVWRAIMELDPEHREIIVLSHFENLQYEEIAALLGCPMGTVKSRLYRARAALKEKLTARL</sequence>
<dbReference type="InterPro" id="IPR039425">
    <property type="entry name" value="RNA_pol_sigma-70-like"/>
</dbReference>
<dbReference type="Proteomes" id="UP000052008">
    <property type="component" value="Unassembled WGS sequence"/>
</dbReference>